<sequence>MVADDDSGVPAAEDRSINELTCVRTSDGRLSLHADIDMVVGEKVLAALDALSAPRSEPDGSRDSRPAGRRRADALETVFDLAARAGDGTVTAPKVQVALTIPTAAPSRSSLLFLGAVSESTAVALACDAVISAMTVDEETVPVDVGRERRLFTAAQRKALYQRDGCCVKCGAPASWTQAHHIVHWAAGGTTSLDNGCLLCPACHDDIHHGGWDIVLGTDRHPWLIPPSAVDRLRRPRPAYNRRTMALDDLPSAA</sequence>
<reference evidence="4 5" key="1">
    <citation type="submission" date="2013-01" db="EMBL/GenBank/DDBJ databases">
        <title>Whole genome shotgun sequence of Gordonia soli NBRC 108243.</title>
        <authorList>
            <person name="Isaki-Nakamura S."/>
            <person name="Hosoyama A."/>
            <person name="Tsuchikane K."/>
            <person name="Ando Y."/>
            <person name="Baba S."/>
            <person name="Ohji S."/>
            <person name="Hamada M."/>
            <person name="Tamura T."/>
            <person name="Yamazoe A."/>
            <person name="Yamazaki S."/>
            <person name="Fujita N."/>
        </authorList>
    </citation>
    <scope>NUCLEOTIDE SEQUENCE [LARGE SCALE GENOMIC DNA]</scope>
    <source>
        <strain evidence="4 5">NBRC 108243</strain>
    </source>
</reference>
<evidence type="ECO:0000256" key="2">
    <source>
        <dbReference type="SAM" id="MobiDB-lite"/>
    </source>
</evidence>
<name>M0QFV8_9ACTN</name>
<protein>
    <recommendedName>
        <fullName evidence="3">HNH nuclease domain-containing protein</fullName>
    </recommendedName>
</protein>
<keyword evidence="5" id="KW-1185">Reference proteome</keyword>
<dbReference type="GO" id="GO:0008270">
    <property type="term" value="F:zinc ion binding"/>
    <property type="evidence" value="ECO:0007669"/>
    <property type="project" value="InterPro"/>
</dbReference>
<dbReference type="eggNOG" id="COG1403">
    <property type="taxonomic scope" value="Bacteria"/>
</dbReference>
<evidence type="ECO:0000259" key="3">
    <source>
        <dbReference type="SMART" id="SM00507"/>
    </source>
</evidence>
<dbReference type="CDD" id="cd00085">
    <property type="entry name" value="HNHc"/>
    <property type="match status" value="1"/>
</dbReference>
<comment type="caution">
    <text evidence="4">The sequence shown here is derived from an EMBL/GenBank/DDBJ whole genome shotgun (WGS) entry which is preliminary data.</text>
</comment>
<dbReference type="Pfam" id="PF02720">
    <property type="entry name" value="DUF222"/>
    <property type="match status" value="1"/>
</dbReference>
<dbReference type="Gene3D" id="1.10.30.50">
    <property type="match status" value="1"/>
</dbReference>
<gene>
    <name evidence="4" type="ORF">GS4_08_00320</name>
</gene>
<dbReference type="STRING" id="1223545.GS4_08_00320"/>
<dbReference type="InterPro" id="IPR003870">
    <property type="entry name" value="DUF222"/>
</dbReference>
<feature type="domain" description="HNH nuclease" evidence="3">
    <location>
        <begin position="155"/>
        <end position="205"/>
    </location>
</feature>
<dbReference type="EMBL" id="BANX01000008">
    <property type="protein sequence ID" value="GAC67448.1"/>
    <property type="molecule type" value="Genomic_DNA"/>
</dbReference>
<proteinExistence type="inferred from homology"/>
<dbReference type="Proteomes" id="UP000011666">
    <property type="component" value="Unassembled WGS sequence"/>
</dbReference>
<evidence type="ECO:0000313" key="4">
    <source>
        <dbReference type="EMBL" id="GAC67448.1"/>
    </source>
</evidence>
<evidence type="ECO:0000256" key="1">
    <source>
        <dbReference type="ARBA" id="ARBA00023450"/>
    </source>
</evidence>
<dbReference type="RefSeq" id="WP_007618661.1">
    <property type="nucleotide sequence ID" value="NZ_BANX01000008.1"/>
</dbReference>
<dbReference type="GO" id="GO:0003676">
    <property type="term" value="F:nucleic acid binding"/>
    <property type="evidence" value="ECO:0007669"/>
    <property type="project" value="InterPro"/>
</dbReference>
<dbReference type="GO" id="GO:0004519">
    <property type="term" value="F:endonuclease activity"/>
    <property type="evidence" value="ECO:0007669"/>
    <property type="project" value="InterPro"/>
</dbReference>
<accession>M0QFV8</accession>
<dbReference type="SMART" id="SM00507">
    <property type="entry name" value="HNHc"/>
    <property type="match status" value="1"/>
</dbReference>
<feature type="compositionally biased region" description="Basic and acidic residues" evidence="2">
    <location>
        <begin position="56"/>
        <end position="70"/>
    </location>
</feature>
<dbReference type="InterPro" id="IPR002711">
    <property type="entry name" value="HNH"/>
</dbReference>
<evidence type="ECO:0000313" key="5">
    <source>
        <dbReference type="Proteomes" id="UP000011666"/>
    </source>
</evidence>
<dbReference type="AlphaFoldDB" id="M0QFV8"/>
<dbReference type="Pfam" id="PF01844">
    <property type="entry name" value="HNH"/>
    <property type="match status" value="1"/>
</dbReference>
<comment type="similarity">
    <text evidence="1">Belongs to the Rv1128c/1148c/1588c/1702c/1945/3466 family.</text>
</comment>
<organism evidence="4 5">
    <name type="scientific">Gordonia soli NBRC 108243</name>
    <dbReference type="NCBI Taxonomy" id="1223545"/>
    <lineage>
        <taxon>Bacteria</taxon>
        <taxon>Bacillati</taxon>
        <taxon>Actinomycetota</taxon>
        <taxon>Actinomycetes</taxon>
        <taxon>Mycobacteriales</taxon>
        <taxon>Gordoniaceae</taxon>
        <taxon>Gordonia</taxon>
    </lineage>
</organism>
<dbReference type="InterPro" id="IPR003615">
    <property type="entry name" value="HNH_nuc"/>
</dbReference>
<feature type="region of interest" description="Disordered" evidence="2">
    <location>
        <begin position="51"/>
        <end position="70"/>
    </location>
</feature>